<dbReference type="SMART" id="SM00387">
    <property type="entry name" value="HATPase_c"/>
    <property type="match status" value="1"/>
</dbReference>
<feature type="transmembrane region" description="Helical" evidence="9">
    <location>
        <begin position="12"/>
        <end position="35"/>
    </location>
</feature>
<dbReference type="EC" id="2.7.13.3" evidence="2"/>
<dbReference type="AlphaFoldDB" id="A0A849BQS0"/>
<dbReference type="InterPro" id="IPR003594">
    <property type="entry name" value="HATPase_dom"/>
</dbReference>
<dbReference type="InterPro" id="IPR013587">
    <property type="entry name" value="Nitrate/nitrite_sensing"/>
</dbReference>
<keyword evidence="3" id="KW-0597">Phosphoprotein</keyword>
<feature type="region of interest" description="Disordered" evidence="8">
    <location>
        <begin position="651"/>
        <end position="867"/>
    </location>
</feature>
<keyword evidence="9" id="KW-0472">Membrane</keyword>
<keyword evidence="12" id="KW-1185">Reference proteome</keyword>
<dbReference type="InterPro" id="IPR005467">
    <property type="entry name" value="His_kinase_dom"/>
</dbReference>
<feature type="compositionally biased region" description="Pro residues" evidence="8">
    <location>
        <begin position="748"/>
        <end position="759"/>
    </location>
</feature>
<dbReference type="GO" id="GO:0000160">
    <property type="term" value="P:phosphorelay signal transduction system"/>
    <property type="evidence" value="ECO:0007669"/>
    <property type="project" value="TreeGrafter"/>
</dbReference>
<dbReference type="Gene3D" id="3.30.565.10">
    <property type="entry name" value="Histidine kinase-like ATPase, C-terminal domain"/>
    <property type="match status" value="1"/>
</dbReference>
<dbReference type="SUPFAM" id="SSF55874">
    <property type="entry name" value="ATPase domain of HSP90 chaperone/DNA topoisomerase II/histidine kinase"/>
    <property type="match status" value="1"/>
</dbReference>
<name>A0A849BQS0_9NOCA</name>
<keyword evidence="7 9" id="KW-1133">Transmembrane helix</keyword>
<evidence type="ECO:0000256" key="4">
    <source>
        <dbReference type="ARBA" id="ARBA00022679"/>
    </source>
</evidence>
<reference evidence="11 12" key="1">
    <citation type="submission" date="2020-05" db="EMBL/GenBank/DDBJ databases">
        <title>MicrobeNet Type strains.</title>
        <authorList>
            <person name="Nicholson A.C."/>
        </authorList>
    </citation>
    <scope>NUCLEOTIDE SEQUENCE [LARGE SCALE GENOMIC DNA]</scope>
    <source>
        <strain evidence="11 12">JCM 3224</strain>
    </source>
</reference>
<dbReference type="CDD" id="cd00075">
    <property type="entry name" value="HATPase"/>
    <property type="match status" value="1"/>
</dbReference>
<dbReference type="GO" id="GO:0004673">
    <property type="term" value="F:protein histidine kinase activity"/>
    <property type="evidence" value="ECO:0007669"/>
    <property type="project" value="UniProtKB-EC"/>
</dbReference>
<feature type="compositionally biased region" description="Basic and acidic residues" evidence="8">
    <location>
        <begin position="855"/>
        <end position="867"/>
    </location>
</feature>
<proteinExistence type="predicted"/>
<dbReference type="EMBL" id="JABELX010000001">
    <property type="protein sequence ID" value="NNH69042.1"/>
    <property type="molecule type" value="Genomic_DNA"/>
</dbReference>
<sequence>MFRARLGVRTRILAIALVPSAALLGVGVGTAGYLVSTGNHAEDWAAQMIDGIEPVQEMLRAIQEERQATLWLYAGAQTDRSALATARLRLDNAFQLMLPTETRVKDLGSDEIQGDVGGFLMLKQQLLAVRAGVDAGQLPITDAYTFYSRLPDVVLVGTRIVQDDAPNAAVSAELSESVQTLLALECLTRANALGAALANESGLPAELAAEYVKLIGFYRVTVQIVTGDQHPEQAEVAKKLIASPAWQNLQAMENALLERAVLSSVETGGARTDAKAPALTPLPMNTEDWQAAVAEVAAVLSDIWDAQSRSANSLAMDVGQEKARDSLLGGAGVLLLSSAAFVVALLMANRIIGRLKRLRDQTFALADEGLPEIMQKLRDGKPVDPAAEVATLDFGHDEIGQVAKAFTHAHGAAVTAAVTEARTREGVKAVFLNIAHRSQVVVHRQLEILDEAEARQEDPTLLETFFRLDHLATRERRNAENLIILAGGQPGRQWRQPVALVEVVRSAVGETLDYTRVKIARMPEIGVVGTVVADLVHLLAELVDNAASFSPPQSQVEVRANVVGKGLALEVLDQGMGMPESEHVRLNEMLRNPPDFGVNTLSEDSRLGLFVVAQLAVRHGISVRLTESDYGGVRAIVLVPSSLTVANPGTGEIPLVTRQPAGPSITRIAEPAPQPVEPAPSRLELEPPRPEMTSEPVAPAPQDDPTPSFGSATPFGPGSSFGSTSASDSTASSDTASSFEATGAFEPPTNPTRPPVVPPRPERFSEIGHTAREFGRAQYTGSDARPALPRRRRQASLAPELANAPAATEPVAPSERPLPTAEQARDLMSAIENGTRQGRRAGFDAFGPSSTPTPDRQEGDGDHLQRW</sequence>
<dbReference type="GO" id="GO:0005886">
    <property type="term" value="C:plasma membrane"/>
    <property type="evidence" value="ECO:0007669"/>
    <property type="project" value="TreeGrafter"/>
</dbReference>
<keyword evidence="4" id="KW-0808">Transferase</keyword>
<keyword evidence="6" id="KW-0418">Kinase</keyword>
<evidence type="ECO:0000313" key="11">
    <source>
        <dbReference type="EMBL" id="NNH69042.1"/>
    </source>
</evidence>
<dbReference type="PROSITE" id="PS50109">
    <property type="entry name" value="HIS_KIN"/>
    <property type="match status" value="1"/>
</dbReference>
<comment type="caution">
    <text evidence="11">The sequence shown here is derived from an EMBL/GenBank/DDBJ whole genome shotgun (WGS) entry which is preliminary data.</text>
</comment>
<evidence type="ECO:0000256" key="6">
    <source>
        <dbReference type="ARBA" id="ARBA00022777"/>
    </source>
</evidence>
<evidence type="ECO:0000313" key="12">
    <source>
        <dbReference type="Proteomes" id="UP000586827"/>
    </source>
</evidence>
<feature type="compositionally biased region" description="Basic and acidic residues" evidence="8">
    <location>
        <begin position="760"/>
        <end position="775"/>
    </location>
</feature>
<evidence type="ECO:0000256" key="5">
    <source>
        <dbReference type="ARBA" id="ARBA00022692"/>
    </source>
</evidence>
<evidence type="ECO:0000256" key="9">
    <source>
        <dbReference type="SAM" id="Phobius"/>
    </source>
</evidence>
<accession>A0A849BQS0</accession>
<dbReference type="Pfam" id="PF08376">
    <property type="entry name" value="NIT"/>
    <property type="match status" value="1"/>
</dbReference>
<gene>
    <name evidence="11" type="ORF">HLB23_04000</name>
</gene>
<dbReference type="InterPro" id="IPR036890">
    <property type="entry name" value="HATPase_C_sf"/>
</dbReference>
<evidence type="ECO:0000259" key="10">
    <source>
        <dbReference type="PROSITE" id="PS50109"/>
    </source>
</evidence>
<organism evidence="11 12">
    <name type="scientific">Nocardia uniformis</name>
    <dbReference type="NCBI Taxonomy" id="53432"/>
    <lineage>
        <taxon>Bacteria</taxon>
        <taxon>Bacillati</taxon>
        <taxon>Actinomycetota</taxon>
        <taxon>Actinomycetes</taxon>
        <taxon>Mycobacteriales</taxon>
        <taxon>Nocardiaceae</taxon>
        <taxon>Nocardia</taxon>
    </lineage>
</organism>
<dbReference type="PANTHER" id="PTHR45436">
    <property type="entry name" value="SENSOR HISTIDINE KINASE YKOH"/>
    <property type="match status" value="1"/>
</dbReference>
<dbReference type="InterPro" id="IPR050428">
    <property type="entry name" value="TCS_sensor_his_kinase"/>
</dbReference>
<dbReference type="Pfam" id="PF02518">
    <property type="entry name" value="HATPase_c"/>
    <property type="match status" value="1"/>
</dbReference>
<evidence type="ECO:0000256" key="1">
    <source>
        <dbReference type="ARBA" id="ARBA00000085"/>
    </source>
</evidence>
<evidence type="ECO:0000256" key="3">
    <source>
        <dbReference type="ARBA" id="ARBA00022553"/>
    </source>
</evidence>
<feature type="compositionally biased region" description="Low complexity" evidence="8">
    <location>
        <begin position="708"/>
        <end position="739"/>
    </location>
</feature>
<evidence type="ECO:0000256" key="7">
    <source>
        <dbReference type="ARBA" id="ARBA00022989"/>
    </source>
</evidence>
<evidence type="ECO:0000256" key="8">
    <source>
        <dbReference type="SAM" id="MobiDB-lite"/>
    </source>
</evidence>
<dbReference type="Proteomes" id="UP000586827">
    <property type="component" value="Unassembled WGS sequence"/>
</dbReference>
<feature type="domain" description="Histidine kinase" evidence="10">
    <location>
        <begin position="535"/>
        <end position="643"/>
    </location>
</feature>
<evidence type="ECO:0000256" key="2">
    <source>
        <dbReference type="ARBA" id="ARBA00012438"/>
    </source>
</evidence>
<protein>
    <recommendedName>
        <fullName evidence="2">histidine kinase</fullName>
        <ecNumber evidence="2">2.7.13.3</ecNumber>
    </recommendedName>
</protein>
<comment type="catalytic activity">
    <reaction evidence="1">
        <text>ATP + protein L-histidine = ADP + protein N-phospho-L-histidine.</text>
        <dbReference type="EC" id="2.7.13.3"/>
    </reaction>
</comment>
<dbReference type="RefSeq" id="WP_067526082.1">
    <property type="nucleotide sequence ID" value="NZ_JABELX010000001.1"/>
</dbReference>
<keyword evidence="5 9" id="KW-0812">Transmembrane</keyword>
<dbReference type="PANTHER" id="PTHR45436:SF5">
    <property type="entry name" value="SENSOR HISTIDINE KINASE TRCS"/>
    <property type="match status" value="1"/>
</dbReference>